<name>A0A8C4NDT1_EPTBU</name>
<protein>
    <recommendedName>
        <fullName evidence="5">RING-type domain-containing protein</fullName>
    </recommendedName>
</protein>
<dbReference type="PANTHER" id="PTHR25465:SF31">
    <property type="entry name" value="RING-TYPE DOMAIN-CONTAINING PROTEIN"/>
    <property type="match status" value="1"/>
</dbReference>
<dbReference type="InterPro" id="IPR051051">
    <property type="entry name" value="E3_ubiq-ligase_TRIM/RNF"/>
</dbReference>
<dbReference type="PANTHER" id="PTHR25465">
    <property type="entry name" value="B-BOX DOMAIN CONTAINING"/>
    <property type="match status" value="1"/>
</dbReference>
<dbReference type="Pfam" id="PF13445">
    <property type="entry name" value="zf-RING_UBOX"/>
    <property type="match status" value="1"/>
</dbReference>
<dbReference type="InterPro" id="IPR001841">
    <property type="entry name" value="Znf_RING"/>
</dbReference>
<evidence type="ECO:0000256" key="3">
    <source>
        <dbReference type="ARBA" id="ARBA00022833"/>
    </source>
</evidence>
<feature type="domain" description="RING-type" evidence="5">
    <location>
        <begin position="19"/>
        <end position="56"/>
    </location>
</feature>
<dbReference type="Ensembl" id="ENSEBUT00000001798.1">
    <property type="protein sequence ID" value="ENSEBUP00000001470.1"/>
    <property type="gene ID" value="ENSEBUG00000001247.1"/>
</dbReference>
<dbReference type="GeneTree" id="ENSGT01150000290191"/>
<evidence type="ECO:0000256" key="2">
    <source>
        <dbReference type="ARBA" id="ARBA00022771"/>
    </source>
</evidence>
<sequence>MEMAYSSSNIGESLDELKCPVCFELYKEPIALPCGHSFCRVCTETSWESREEYIGCAYPNCHEVFPQNPKLKKNVTIAELVENIEIKKRGVDVHDAERGDVKSEGTDSYSDFGYTF</sequence>
<evidence type="ECO:0000256" key="4">
    <source>
        <dbReference type="PROSITE-ProRule" id="PRU00175"/>
    </source>
</evidence>
<dbReference type="SUPFAM" id="SSF57850">
    <property type="entry name" value="RING/U-box"/>
    <property type="match status" value="1"/>
</dbReference>
<dbReference type="SMART" id="SM00184">
    <property type="entry name" value="RING"/>
    <property type="match status" value="1"/>
</dbReference>
<keyword evidence="7" id="KW-1185">Reference proteome</keyword>
<reference evidence="6" key="1">
    <citation type="submission" date="2025-08" db="UniProtKB">
        <authorList>
            <consortium name="Ensembl"/>
        </authorList>
    </citation>
    <scope>IDENTIFICATION</scope>
</reference>
<dbReference type="Gene3D" id="3.30.40.10">
    <property type="entry name" value="Zinc/RING finger domain, C3HC4 (zinc finger)"/>
    <property type="match status" value="1"/>
</dbReference>
<organism evidence="6 7">
    <name type="scientific">Eptatretus burgeri</name>
    <name type="common">Inshore hagfish</name>
    <dbReference type="NCBI Taxonomy" id="7764"/>
    <lineage>
        <taxon>Eukaryota</taxon>
        <taxon>Metazoa</taxon>
        <taxon>Chordata</taxon>
        <taxon>Craniata</taxon>
        <taxon>Vertebrata</taxon>
        <taxon>Cyclostomata</taxon>
        <taxon>Myxini</taxon>
        <taxon>Myxiniformes</taxon>
        <taxon>Myxinidae</taxon>
        <taxon>Eptatretinae</taxon>
        <taxon>Eptatretus</taxon>
    </lineage>
</organism>
<keyword evidence="2 4" id="KW-0863">Zinc-finger</keyword>
<proteinExistence type="predicted"/>
<dbReference type="AlphaFoldDB" id="A0A8C4NDT1"/>
<evidence type="ECO:0000256" key="1">
    <source>
        <dbReference type="ARBA" id="ARBA00022723"/>
    </source>
</evidence>
<evidence type="ECO:0000313" key="6">
    <source>
        <dbReference type="Ensembl" id="ENSEBUP00000001470.1"/>
    </source>
</evidence>
<dbReference type="Proteomes" id="UP000694388">
    <property type="component" value="Unplaced"/>
</dbReference>
<dbReference type="OMA" id="NAICHIC"/>
<dbReference type="PROSITE" id="PS50089">
    <property type="entry name" value="ZF_RING_2"/>
    <property type="match status" value="1"/>
</dbReference>
<keyword evidence="3" id="KW-0862">Zinc</keyword>
<dbReference type="GO" id="GO:0008270">
    <property type="term" value="F:zinc ion binding"/>
    <property type="evidence" value="ECO:0007669"/>
    <property type="project" value="UniProtKB-KW"/>
</dbReference>
<keyword evidence="1" id="KW-0479">Metal-binding</keyword>
<accession>A0A8C4NDT1</accession>
<dbReference type="InterPro" id="IPR013083">
    <property type="entry name" value="Znf_RING/FYVE/PHD"/>
</dbReference>
<reference evidence="6" key="2">
    <citation type="submission" date="2025-09" db="UniProtKB">
        <authorList>
            <consortium name="Ensembl"/>
        </authorList>
    </citation>
    <scope>IDENTIFICATION</scope>
</reference>
<dbReference type="InterPro" id="IPR027370">
    <property type="entry name" value="Znf-RING_euk"/>
</dbReference>
<evidence type="ECO:0000259" key="5">
    <source>
        <dbReference type="PROSITE" id="PS50089"/>
    </source>
</evidence>
<evidence type="ECO:0000313" key="7">
    <source>
        <dbReference type="Proteomes" id="UP000694388"/>
    </source>
</evidence>